<dbReference type="Proteomes" id="UP000078200">
    <property type="component" value="Unassembled WGS sequence"/>
</dbReference>
<name>A0A1A9VTC8_GLOAU</name>
<dbReference type="VEuPathDB" id="VectorBase:GAUT046870"/>
<keyword evidence="3" id="KW-1185">Reference proteome</keyword>
<organism evidence="2 3">
    <name type="scientific">Glossina austeni</name>
    <name type="common">Savannah tsetse fly</name>
    <dbReference type="NCBI Taxonomy" id="7395"/>
    <lineage>
        <taxon>Eukaryota</taxon>
        <taxon>Metazoa</taxon>
        <taxon>Ecdysozoa</taxon>
        <taxon>Arthropoda</taxon>
        <taxon>Hexapoda</taxon>
        <taxon>Insecta</taxon>
        <taxon>Pterygota</taxon>
        <taxon>Neoptera</taxon>
        <taxon>Endopterygota</taxon>
        <taxon>Diptera</taxon>
        <taxon>Brachycera</taxon>
        <taxon>Muscomorpha</taxon>
        <taxon>Hippoboscoidea</taxon>
        <taxon>Glossinidae</taxon>
        <taxon>Glossina</taxon>
    </lineage>
</organism>
<accession>A0A1A9VTC8</accession>
<sequence length="175" mass="19486">MNENLCIQVKQMALKGSECTGPGDNGSRDDSAGEKATSVCQVSRFWFRFDSNNWQLNPFHQVNDKCTATLECTIANQDAEINGLLNHEEILRHQVEKMEQSIEELQGHLKALKKHNNALESAMKQSKIAFECEENAVQKVLETVAAVALKYDNMASTIGNGMDEAADQDKKDVLI</sequence>
<dbReference type="EnsemblMetazoa" id="GAUT046870-RA">
    <property type="protein sequence ID" value="GAUT046870-PA"/>
    <property type="gene ID" value="GAUT046870"/>
</dbReference>
<reference evidence="2" key="1">
    <citation type="submission" date="2020-05" db="UniProtKB">
        <authorList>
            <consortium name="EnsemblMetazoa"/>
        </authorList>
    </citation>
    <scope>IDENTIFICATION</scope>
    <source>
        <strain evidence="2">TTRI</strain>
    </source>
</reference>
<keyword evidence="1" id="KW-0175">Coiled coil</keyword>
<feature type="coiled-coil region" evidence="1">
    <location>
        <begin position="88"/>
        <end position="129"/>
    </location>
</feature>
<evidence type="ECO:0000256" key="1">
    <source>
        <dbReference type="SAM" id="Coils"/>
    </source>
</evidence>
<evidence type="ECO:0000313" key="2">
    <source>
        <dbReference type="EnsemblMetazoa" id="GAUT046870-PA"/>
    </source>
</evidence>
<proteinExistence type="predicted"/>
<protein>
    <submittedName>
        <fullName evidence="2">Uncharacterized protein</fullName>
    </submittedName>
</protein>
<dbReference type="AlphaFoldDB" id="A0A1A9VTC8"/>
<evidence type="ECO:0000313" key="3">
    <source>
        <dbReference type="Proteomes" id="UP000078200"/>
    </source>
</evidence>